<dbReference type="Proteomes" id="UP001630127">
    <property type="component" value="Unassembled WGS sequence"/>
</dbReference>
<sequence>MDVLNIRYLDGLKRYWRRRKYQRLDDAIKTKRKLKIARFGDHQNNHKKELKIMKKVNKKLEFKIMTPGELVTKFHQAYVDAMVHLGGNKRIDHVKNEAKRVAKCQPIPMLSSSTNEMIDSRLALEIYSRVISTTRDQMQPALIPEVH</sequence>
<keyword evidence="2" id="KW-1185">Reference proteome</keyword>
<comment type="caution">
    <text evidence="1">The sequence shown here is derived from an EMBL/GenBank/DDBJ whole genome shotgun (WGS) entry which is preliminary data.</text>
</comment>
<accession>A0ABD2YTR1</accession>
<dbReference type="PANTHER" id="PTHR33702:SF2">
    <property type="match status" value="1"/>
</dbReference>
<protein>
    <submittedName>
        <fullName evidence="1">Uncharacterized protein</fullName>
    </submittedName>
</protein>
<evidence type="ECO:0000313" key="1">
    <source>
        <dbReference type="EMBL" id="KAL3510703.1"/>
    </source>
</evidence>
<proteinExistence type="predicted"/>
<name>A0ABD2YTR1_9GENT</name>
<gene>
    <name evidence="1" type="ORF">ACH5RR_030104</name>
</gene>
<dbReference type="AlphaFoldDB" id="A0ABD2YTR1"/>
<dbReference type="PANTHER" id="PTHR33702">
    <property type="entry name" value="BNAA09G40010D PROTEIN"/>
    <property type="match status" value="1"/>
</dbReference>
<evidence type="ECO:0000313" key="2">
    <source>
        <dbReference type="Proteomes" id="UP001630127"/>
    </source>
</evidence>
<dbReference type="EMBL" id="JBJUIK010000012">
    <property type="protein sequence ID" value="KAL3510703.1"/>
    <property type="molecule type" value="Genomic_DNA"/>
</dbReference>
<reference evidence="1 2" key="1">
    <citation type="submission" date="2024-11" db="EMBL/GenBank/DDBJ databases">
        <title>A near-complete genome assembly of Cinchona calisaya.</title>
        <authorList>
            <person name="Lian D.C."/>
            <person name="Zhao X.W."/>
            <person name="Wei L."/>
        </authorList>
    </citation>
    <scope>NUCLEOTIDE SEQUENCE [LARGE SCALE GENOMIC DNA]</scope>
    <source>
        <tissue evidence="1">Nenye</tissue>
    </source>
</reference>
<organism evidence="1 2">
    <name type="scientific">Cinchona calisaya</name>
    <dbReference type="NCBI Taxonomy" id="153742"/>
    <lineage>
        <taxon>Eukaryota</taxon>
        <taxon>Viridiplantae</taxon>
        <taxon>Streptophyta</taxon>
        <taxon>Embryophyta</taxon>
        <taxon>Tracheophyta</taxon>
        <taxon>Spermatophyta</taxon>
        <taxon>Magnoliopsida</taxon>
        <taxon>eudicotyledons</taxon>
        <taxon>Gunneridae</taxon>
        <taxon>Pentapetalae</taxon>
        <taxon>asterids</taxon>
        <taxon>lamiids</taxon>
        <taxon>Gentianales</taxon>
        <taxon>Rubiaceae</taxon>
        <taxon>Cinchonoideae</taxon>
        <taxon>Cinchoneae</taxon>
        <taxon>Cinchona</taxon>
    </lineage>
</organism>